<proteinExistence type="predicted"/>
<accession>A0A9P6E6P4</accession>
<gene>
    <name evidence="1" type="ORF">CPB83DRAFT_898579</name>
</gene>
<dbReference type="Proteomes" id="UP000807306">
    <property type="component" value="Unassembled WGS sequence"/>
</dbReference>
<dbReference type="EMBL" id="MU157913">
    <property type="protein sequence ID" value="KAF9523631.1"/>
    <property type="molecule type" value="Genomic_DNA"/>
</dbReference>
<organism evidence="1 2">
    <name type="scientific">Crepidotus variabilis</name>
    <dbReference type="NCBI Taxonomy" id="179855"/>
    <lineage>
        <taxon>Eukaryota</taxon>
        <taxon>Fungi</taxon>
        <taxon>Dikarya</taxon>
        <taxon>Basidiomycota</taxon>
        <taxon>Agaricomycotina</taxon>
        <taxon>Agaricomycetes</taxon>
        <taxon>Agaricomycetidae</taxon>
        <taxon>Agaricales</taxon>
        <taxon>Agaricineae</taxon>
        <taxon>Crepidotaceae</taxon>
        <taxon>Crepidotus</taxon>
    </lineage>
</organism>
<comment type="caution">
    <text evidence="1">The sequence shown here is derived from an EMBL/GenBank/DDBJ whole genome shotgun (WGS) entry which is preliminary data.</text>
</comment>
<evidence type="ECO:0000313" key="1">
    <source>
        <dbReference type="EMBL" id="KAF9523631.1"/>
    </source>
</evidence>
<protein>
    <submittedName>
        <fullName evidence="1">Uncharacterized protein</fullName>
    </submittedName>
</protein>
<reference evidence="1" key="1">
    <citation type="submission" date="2020-11" db="EMBL/GenBank/DDBJ databases">
        <authorList>
            <consortium name="DOE Joint Genome Institute"/>
            <person name="Ahrendt S."/>
            <person name="Riley R."/>
            <person name="Andreopoulos W."/>
            <person name="Labutti K."/>
            <person name="Pangilinan J."/>
            <person name="Ruiz-Duenas F.J."/>
            <person name="Barrasa J.M."/>
            <person name="Sanchez-Garcia M."/>
            <person name="Camarero S."/>
            <person name="Miyauchi S."/>
            <person name="Serrano A."/>
            <person name="Linde D."/>
            <person name="Babiker R."/>
            <person name="Drula E."/>
            <person name="Ayuso-Fernandez I."/>
            <person name="Pacheco R."/>
            <person name="Padilla G."/>
            <person name="Ferreira P."/>
            <person name="Barriuso J."/>
            <person name="Kellner H."/>
            <person name="Castanera R."/>
            <person name="Alfaro M."/>
            <person name="Ramirez L."/>
            <person name="Pisabarro A.G."/>
            <person name="Kuo A."/>
            <person name="Tritt A."/>
            <person name="Lipzen A."/>
            <person name="He G."/>
            <person name="Yan M."/>
            <person name="Ng V."/>
            <person name="Cullen D."/>
            <person name="Martin F."/>
            <person name="Rosso M.-N."/>
            <person name="Henrissat B."/>
            <person name="Hibbett D."/>
            <person name="Martinez A.T."/>
            <person name="Grigoriev I.V."/>
        </authorList>
    </citation>
    <scope>NUCLEOTIDE SEQUENCE</scope>
    <source>
        <strain evidence="1">CBS 506.95</strain>
    </source>
</reference>
<evidence type="ECO:0000313" key="2">
    <source>
        <dbReference type="Proteomes" id="UP000807306"/>
    </source>
</evidence>
<dbReference type="AlphaFoldDB" id="A0A9P6E6P4"/>
<keyword evidence="2" id="KW-1185">Reference proteome</keyword>
<sequence length="697" mass="77359">MPAGTLPVRRNIKLKGGSLVHFLPFLTSEMYIYRGKFNWEDYASNEPFTIVFPSDFDLGEDVFASWMFRNKDQLILTGSIDSVTPVKNKIGLFASSTYWIDITFPDSDPGKKTLIANVYHSFKDIDTYPQATTLQLVYQITDEFELRSNSLVAFPFSRIYYGTLTTANNDATNELFVLVIPHTVLADEPLCAYWMWTTDKTNVDVTGSISTVTGLTIAYTDGSGNYSIAGDDPGAVSPMDITLTYSSATTSISLTLATTPAFQEVDYVQTQTTTTNTSASATKSSAKSQLRLSRVQHVPPIQVPQGIRITSGTIALRAQAQTLKADLSTTVLNAPSPQKITIVNNNLPEPVWCTIYEAEAPEPSTLSAWLGLGLSFVGLYPNLNQPYAITVGALSLVLSTIGVYDATRVGPEQPQSDILYSNQAMWRASLHRGPADNQTANAATFLRVHVVDQNKIVITRAQVPHLSMGNVFTADIFGDATLAKDLFSIVMTDNFEILPFRIYEIVGLVPQQATATSDNTWFEGPAAVSFTRGEMATVDTSTIDRKTLSRYGNLSVNYADTNTIFKYNKDTVMLCVEDGQTITDDGYDFFWLGNTDKLTFLRLSACKIASITAKRDIGFIDNEDTLKRRMAGQYKGYQIYWIEPKYNDNTKKNEDYVYAGRFNEDTIITAAPSSPTYRVMIRVTNWHMELRMSKLQA</sequence>
<dbReference type="OrthoDB" id="2727133at2759"/>
<name>A0A9P6E6P4_9AGAR</name>